<keyword evidence="3" id="KW-0808">Transferase</keyword>
<reference evidence="9" key="1">
    <citation type="submission" date="2020-07" db="EMBL/GenBank/DDBJ databases">
        <title>Vallitalea pronyensis genome.</title>
        <authorList>
            <person name="Postec A."/>
        </authorList>
    </citation>
    <scope>NUCLEOTIDE SEQUENCE</scope>
    <source>
        <strain evidence="9">FatNI3</strain>
    </source>
</reference>
<dbReference type="PANTHER" id="PTHR11051">
    <property type="entry name" value="GLYCOSYL HYDROLASE-RELATED"/>
    <property type="match status" value="1"/>
</dbReference>
<dbReference type="Proteomes" id="UP000683246">
    <property type="component" value="Chromosome"/>
</dbReference>
<name>A0A8J8MQJ2_9FIRM</name>
<keyword evidence="2" id="KW-0328">Glycosyltransferase</keyword>
<evidence type="ECO:0000256" key="1">
    <source>
        <dbReference type="ARBA" id="ARBA00006768"/>
    </source>
</evidence>
<dbReference type="EMBL" id="CP058649">
    <property type="protein sequence ID" value="QUI25628.1"/>
    <property type="molecule type" value="Genomic_DNA"/>
</dbReference>
<comment type="similarity">
    <text evidence="1">Belongs to the glycosyl hydrolase 65 family.</text>
</comment>
<protein>
    <submittedName>
        <fullName evidence="9">Glycoside hydrolase family 65 protein</fullName>
    </submittedName>
</protein>
<dbReference type="GO" id="GO:0030246">
    <property type="term" value="F:carbohydrate binding"/>
    <property type="evidence" value="ECO:0007669"/>
    <property type="project" value="InterPro"/>
</dbReference>
<dbReference type="InterPro" id="IPR037018">
    <property type="entry name" value="GH65_N"/>
</dbReference>
<evidence type="ECO:0000256" key="3">
    <source>
        <dbReference type="ARBA" id="ARBA00022679"/>
    </source>
</evidence>
<dbReference type="SUPFAM" id="SSF48208">
    <property type="entry name" value="Six-hairpin glycosidases"/>
    <property type="match status" value="1"/>
</dbReference>
<dbReference type="Pfam" id="PF03636">
    <property type="entry name" value="Glyco_hydro_65N"/>
    <property type="match status" value="1"/>
</dbReference>
<keyword evidence="9" id="KW-0378">Hydrolase</keyword>
<dbReference type="Gene3D" id="2.60.420.10">
    <property type="entry name" value="Maltose phosphorylase, domain 3"/>
    <property type="match status" value="1"/>
</dbReference>
<dbReference type="Gene3D" id="1.50.10.10">
    <property type="match status" value="1"/>
</dbReference>
<sequence length="783" mass="90496">MINYNYGTGEWKNWILEETAFNKNTLGKCESIMCLANGYMGVRSATEESYIKETRNCFVAGTFNKASKYEVTELPNVADVLNMAITINGEDFTLTEGEIRHYSRRMNLKQGELSRDIIWVSPKGDEVAFKFRRVVSMKQLHTIAQSVSMKALNKDLQISLYSSIDGKVTNEGAQHYTIESVRFYEHKLLQLVETTTQSGIDFVVNTTHTFYKDHAPFMPGQVMASGVRSIGCHYTLTLEKGQDLTLEKVSSIHTSRDQEWDKPDYQLDDLKKASMTYLKEEAAKGYRGILNESAHYWEKHIWDRYSIDIQGNADYDSLAVRFAIYHINSMTPRHDNRMNIAAKGLSGPGYKGHYFWDTEIFVLPFFTFSNQDVARSLLEYRYLSLKGAHDKAKANGYEGAQFPWESAWLDDGEVTPEWGGQDPISGEMVKIWSGFIEQHITADIAYATWQYYQVTQDQDFMDRYGYELIFDTAKFWASRLEWNNDAQVYHINDVVGPDEYKEHIDNNAFTNYLAHWNMELAIEYYDTVKANNMDLFKKLNKKLDLEATYQRWKDRLDKVYLPQPNEDNIIPQNDTYLGLKEIDLTKYKAQDNVGSLFKDYTLKQVNQMKVSKQADVMMLFYLLEDRFDQALKQINFDYYEPLTLHDSSLSLAIHAILANDLNHPEMAYTLFRKATEIDMGTNMQTSDHGIHMAAQGGLWQSMISGFGGMRMLGGRLLIHPRLPKHWDRLVYPIYWKGNRLDITVTHQEVKVVNVTMKDPEIAITICGKDYVLKEELTVQIDAE</sequence>
<feature type="active site" description="Proton donor" evidence="4">
    <location>
        <position position="499"/>
    </location>
</feature>
<dbReference type="GO" id="GO:0004553">
    <property type="term" value="F:hydrolase activity, hydrolyzing O-glycosyl compounds"/>
    <property type="evidence" value="ECO:0007669"/>
    <property type="project" value="TreeGrafter"/>
</dbReference>
<dbReference type="GO" id="GO:0005975">
    <property type="term" value="P:carbohydrate metabolic process"/>
    <property type="evidence" value="ECO:0007669"/>
    <property type="project" value="InterPro"/>
</dbReference>
<dbReference type="Gene3D" id="2.70.98.40">
    <property type="entry name" value="Glycoside hydrolase, family 65, N-terminal domain"/>
    <property type="match status" value="1"/>
</dbReference>
<dbReference type="AlphaFoldDB" id="A0A8J8MQJ2"/>
<evidence type="ECO:0000256" key="2">
    <source>
        <dbReference type="ARBA" id="ARBA00022676"/>
    </source>
</evidence>
<dbReference type="SUPFAM" id="SSF74650">
    <property type="entry name" value="Galactose mutarotase-like"/>
    <property type="match status" value="1"/>
</dbReference>
<dbReference type="KEGG" id="vpy:HZI73_07615"/>
<evidence type="ECO:0000256" key="4">
    <source>
        <dbReference type="PIRSR" id="PIRSR036289-50"/>
    </source>
</evidence>
<dbReference type="InterPro" id="IPR012341">
    <property type="entry name" value="6hp_glycosidase-like_sf"/>
</dbReference>
<evidence type="ECO:0000259" key="8">
    <source>
        <dbReference type="Pfam" id="PF03636"/>
    </source>
</evidence>
<keyword evidence="10" id="KW-1185">Reference proteome</keyword>
<organism evidence="9 10">
    <name type="scientific">Vallitalea pronyensis</name>
    <dbReference type="NCBI Taxonomy" id="1348613"/>
    <lineage>
        <taxon>Bacteria</taxon>
        <taxon>Bacillati</taxon>
        <taxon>Bacillota</taxon>
        <taxon>Clostridia</taxon>
        <taxon>Lachnospirales</taxon>
        <taxon>Vallitaleaceae</taxon>
        <taxon>Vallitalea</taxon>
    </lineage>
</organism>
<dbReference type="InterPro" id="IPR011013">
    <property type="entry name" value="Gal_mutarotase_sf_dom"/>
</dbReference>
<dbReference type="Pfam" id="PF03632">
    <property type="entry name" value="Glyco_hydro_65m"/>
    <property type="match status" value="1"/>
</dbReference>
<dbReference type="InterPro" id="IPR008928">
    <property type="entry name" value="6-hairpin_glycosidase_sf"/>
</dbReference>
<accession>A0A8J8MQJ2</accession>
<feature type="binding site" evidence="5">
    <location>
        <begin position="356"/>
        <end position="357"/>
    </location>
    <ligand>
        <name>substrate</name>
    </ligand>
</feature>
<proteinExistence type="inferred from homology"/>
<dbReference type="GO" id="GO:0016757">
    <property type="term" value="F:glycosyltransferase activity"/>
    <property type="evidence" value="ECO:0007669"/>
    <property type="project" value="UniProtKB-KW"/>
</dbReference>
<feature type="binding site" evidence="5">
    <location>
        <begin position="612"/>
        <end position="613"/>
    </location>
    <ligand>
        <name>substrate</name>
    </ligand>
</feature>
<dbReference type="Pfam" id="PF03633">
    <property type="entry name" value="Glyco_hydro_65C"/>
    <property type="match status" value="1"/>
</dbReference>
<evidence type="ECO:0000313" key="10">
    <source>
        <dbReference type="Proteomes" id="UP000683246"/>
    </source>
</evidence>
<dbReference type="InterPro" id="IPR017045">
    <property type="entry name" value="Malt_Pase/Glycosyl_Hdrlase"/>
</dbReference>
<dbReference type="PIRSF" id="PIRSF036289">
    <property type="entry name" value="Glycosyl_hydrolase_malt_phosph"/>
    <property type="match status" value="1"/>
</dbReference>
<evidence type="ECO:0000259" key="6">
    <source>
        <dbReference type="Pfam" id="PF03632"/>
    </source>
</evidence>
<dbReference type="InterPro" id="IPR005194">
    <property type="entry name" value="Glyco_hydro_65_C"/>
</dbReference>
<dbReference type="InterPro" id="IPR005196">
    <property type="entry name" value="Glyco_hydro_65_N"/>
</dbReference>
<dbReference type="PANTHER" id="PTHR11051:SF8">
    <property type="entry name" value="PROTEIN-GLUCOSYLGALACTOSYLHYDROXYLYSINE GLUCOSIDASE"/>
    <property type="match status" value="1"/>
</dbReference>
<dbReference type="InterPro" id="IPR005195">
    <property type="entry name" value="Glyco_hydro_65_M"/>
</dbReference>
<gene>
    <name evidence="9" type="ORF">HZI73_07615</name>
</gene>
<feature type="domain" description="Glycoside hydrolase family 65 central catalytic" evidence="6">
    <location>
        <begin position="321"/>
        <end position="700"/>
    </location>
</feature>
<evidence type="ECO:0000259" key="7">
    <source>
        <dbReference type="Pfam" id="PF03633"/>
    </source>
</evidence>
<feature type="domain" description="Glycoside hydrolase family 65 N-terminal" evidence="8">
    <location>
        <begin position="18"/>
        <end position="256"/>
    </location>
</feature>
<feature type="domain" description="Glycoside hydrolase family 65 C-terminal" evidence="7">
    <location>
        <begin position="709"/>
        <end position="772"/>
    </location>
</feature>
<evidence type="ECO:0000256" key="5">
    <source>
        <dbReference type="PIRSR" id="PIRSR036289-51"/>
    </source>
</evidence>
<evidence type="ECO:0000313" key="9">
    <source>
        <dbReference type="EMBL" id="QUI25628.1"/>
    </source>
</evidence>